<gene>
    <name evidence="2" type="ORF">EV662_104223</name>
</gene>
<accession>A0A4R2Q0J1</accession>
<sequence length="75" mass="8547">MEQKFPVLYRHYRLHEGSGGAGRQRGGLGLDYELELRRGTARASFVMDHGRFGPQGALGRADWAPNRFMRTRNGR</sequence>
<dbReference type="Proteomes" id="UP000294835">
    <property type="component" value="Unassembled WGS sequence"/>
</dbReference>
<proteinExistence type="predicted"/>
<dbReference type="AlphaFoldDB" id="A0A4R2Q0J1"/>
<dbReference type="Pfam" id="PF02538">
    <property type="entry name" value="Hydantoinase_B"/>
    <property type="match status" value="1"/>
</dbReference>
<keyword evidence="3" id="KW-1185">Reference proteome</keyword>
<evidence type="ECO:0000313" key="3">
    <source>
        <dbReference type="Proteomes" id="UP000294835"/>
    </source>
</evidence>
<evidence type="ECO:0000259" key="1">
    <source>
        <dbReference type="Pfam" id="PF02538"/>
    </source>
</evidence>
<dbReference type="EMBL" id="SLXP01000004">
    <property type="protein sequence ID" value="TCP41879.1"/>
    <property type="molecule type" value="Genomic_DNA"/>
</dbReference>
<dbReference type="InterPro" id="IPR003692">
    <property type="entry name" value="Hydantoinase_B"/>
</dbReference>
<evidence type="ECO:0000313" key="2">
    <source>
        <dbReference type="EMBL" id="TCP41879.1"/>
    </source>
</evidence>
<name>A0A4R2Q0J1_9RHOB</name>
<organism evidence="2 3">
    <name type="scientific">Rhodovulum marinum</name>
    <dbReference type="NCBI Taxonomy" id="320662"/>
    <lineage>
        <taxon>Bacteria</taxon>
        <taxon>Pseudomonadati</taxon>
        <taxon>Pseudomonadota</taxon>
        <taxon>Alphaproteobacteria</taxon>
        <taxon>Rhodobacterales</taxon>
        <taxon>Paracoccaceae</taxon>
        <taxon>Rhodovulum</taxon>
    </lineage>
</organism>
<reference evidence="2 3" key="1">
    <citation type="submission" date="2019-03" db="EMBL/GenBank/DDBJ databases">
        <title>Genomic Encyclopedia of Type Strains, Phase IV (KMG-IV): sequencing the most valuable type-strain genomes for metagenomic binning, comparative biology and taxonomic classification.</title>
        <authorList>
            <person name="Goeker M."/>
        </authorList>
    </citation>
    <scope>NUCLEOTIDE SEQUENCE [LARGE SCALE GENOMIC DNA]</scope>
    <source>
        <strain evidence="2 3">DSM 18063</strain>
    </source>
</reference>
<feature type="domain" description="Hydantoinase B/oxoprolinase" evidence="1">
    <location>
        <begin position="1"/>
        <end position="70"/>
    </location>
</feature>
<comment type="caution">
    <text evidence="2">The sequence shown here is derived from an EMBL/GenBank/DDBJ whole genome shotgun (WGS) entry which is preliminary data.</text>
</comment>
<dbReference type="GO" id="GO:0003824">
    <property type="term" value="F:catalytic activity"/>
    <property type="evidence" value="ECO:0007669"/>
    <property type="project" value="InterPro"/>
</dbReference>
<protein>
    <submittedName>
        <fullName evidence="2">Hydantoinase/oxoprolinase-like protein</fullName>
    </submittedName>
</protein>